<dbReference type="InterPro" id="IPR012951">
    <property type="entry name" value="BBE"/>
</dbReference>
<evidence type="ECO:0000256" key="2">
    <source>
        <dbReference type="ARBA" id="ARBA00023002"/>
    </source>
</evidence>
<feature type="signal peptide" evidence="3">
    <location>
        <begin position="1"/>
        <end position="17"/>
    </location>
</feature>
<dbReference type="GO" id="GO:0016491">
    <property type="term" value="F:oxidoreductase activity"/>
    <property type="evidence" value="ECO:0007669"/>
    <property type="project" value="UniProtKB-KW"/>
</dbReference>
<dbReference type="GO" id="GO:0071949">
    <property type="term" value="F:FAD binding"/>
    <property type="evidence" value="ECO:0007669"/>
    <property type="project" value="InterPro"/>
</dbReference>
<name>A0A0F7VD00_PENBI</name>
<dbReference type="AlphaFoldDB" id="A0A0F7VD00"/>
<dbReference type="PANTHER" id="PTHR13878:SF91">
    <property type="entry name" value="FAD BINDING DOMAIN PROTEIN (AFU_ORTHOLOGUE AFUA_6G12070)-RELATED"/>
    <property type="match status" value="1"/>
</dbReference>
<feature type="domain" description="FAD-binding PCMH-type" evidence="4">
    <location>
        <begin position="117"/>
        <end position="295"/>
    </location>
</feature>
<evidence type="ECO:0000313" key="6">
    <source>
        <dbReference type="Proteomes" id="UP000042958"/>
    </source>
</evidence>
<dbReference type="InterPro" id="IPR006094">
    <property type="entry name" value="Oxid_FAD_bind_N"/>
</dbReference>
<dbReference type="EMBL" id="CDHK01000004">
    <property type="protein sequence ID" value="CEO59834.1"/>
    <property type="molecule type" value="Genomic_DNA"/>
</dbReference>
<dbReference type="SUPFAM" id="SSF56176">
    <property type="entry name" value="FAD-binding/transporter-associated domain-like"/>
    <property type="match status" value="1"/>
</dbReference>
<evidence type="ECO:0000256" key="3">
    <source>
        <dbReference type="SAM" id="SignalP"/>
    </source>
</evidence>
<evidence type="ECO:0000256" key="1">
    <source>
        <dbReference type="ARBA" id="ARBA00005466"/>
    </source>
</evidence>
<dbReference type="InterPro" id="IPR016169">
    <property type="entry name" value="FAD-bd_PCMH_sub2"/>
</dbReference>
<organism evidence="5 6">
    <name type="scientific">Penicillium brasilianum</name>
    <dbReference type="NCBI Taxonomy" id="104259"/>
    <lineage>
        <taxon>Eukaryota</taxon>
        <taxon>Fungi</taxon>
        <taxon>Dikarya</taxon>
        <taxon>Ascomycota</taxon>
        <taxon>Pezizomycotina</taxon>
        <taxon>Eurotiomycetes</taxon>
        <taxon>Eurotiomycetidae</taxon>
        <taxon>Eurotiales</taxon>
        <taxon>Aspergillaceae</taxon>
        <taxon>Penicillium</taxon>
    </lineage>
</organism>
<dbReference type="InterPro" id="IPR016166">
    <property type="entry name" value="FAD-bd_PCMH"/>
</dbReference>
<gene>
    <name evidence="5" type="ORF">PMG11_04489</name>
</gene>
<dbReference type="Pfam" id="PF01565">
    <property type="entry name" value="FAD_binding_4"/>
    <property type="match status" value="1"/>
</dbReference>
<protein>
    <submittedName>
        <fullName evidence="5">Putative FAD/FMN-containing dehydrogenase</fullName>
    </submittedName>
</protein>
<dbReference type="PROSITE" id="PS51387">
    <property type="entry name" value="FAD_PCMH"/>
    <property type="match status" value="1"/>
</dbReference>
<dbReference type="InterPro" id="IPR050432">
    <property type="entry name" value="FAD-linked_Oxidoreductases_BP"/>
</dbReference>
<accession>A0A0F7VD00</accession>
<dbReference type="Pfam" id="PF08031">
    <property type="entry name" value="BBE"/>
    <property type="match status" value="1"/>
</dbReference>
<dbReference type="STRING" id="104259.A0A0F7VD00"/>
<feature type="chain" id="PRO_5002523877" evidence="3">
    <location>
        <begin position="18"/>
        <end position="568"/>
    </location>
</feature>
<reference evidence="6" key="1">
    <citation type="journal article" date="2015" name="Genome Announc.">
        <title>Draft genome sequence of the fungus Penicillium brasilianum MG11.</title>
        <authorList>
            <person name="Horn F."/>
            <person name="Linde J."/>
            <person name="Mattern D.J."/>
            <person name="Walther G."/>
            <person name="Guthke R."/>
            <person name="Brakhage A.A."/>
            <person name="Valiante V."/>
        </authorList>
    </citation>
    <scope>NUCLEOTIDE SEQUENCE [LARGE SCALE GENOMIC DNA]</scope>
    <source>
        <strain evidence="6">MG11</strain>
    </source>
</reference>
<proteinExistence type="inferred from homology"/>
<evidence type="ECO:0000313" key="5">
    <source>
        <dbReference type="EMBL" id="CEO59834.1"/>
    </source>
</evidence>
<comment type="similarity">
    <text evidence="1">Belongs to the oxygen-dependent FAD-linked oxidoreductase family.</text>
</comment>
<dbReference type="Proteomes" id="UP000042958">
    <property type="component" value="Unassembled WGS sequence"/>
</dbReference>
<dbReference type="OrthoDB" id="9983560at2759"/>
<sequence>MKAWLVTVAALASTAVASPSFQPRSSSQCRCLPGDHCWPAAPAWASLNRTVGGRLIATVPIGSPCHDPNYDAAACAALQDSWTEPQPHLASSSSVMQMFFANQTCDPFTAESKPCTLGNFPDYSVNVSSSADIVAAVNFSRENNIRFVIKNTGHDYLGRSTGAGALSVWTHHLTDIEYTEWSDSYYQGPAFKIGAGVLGYQILEAATAKGLVVVTGECPTVGLAGGYTQGGGHSALSTQFGLGADQTLEFEVVTAAGKVVTASRSKNSDLFWALSGGGAGNYGVVVSMTVRAHQDATISGAALEFTVSGITTDTFYEAVAQFHQLLPAMIDQGVTVIYEMTNTVFIINPVTAYNKTSAEVKAILTPFTDALTNLGITYALGLTQYTSYYDHYNKYMGPLPWGNLAVSTYQYGGRLIPRDTLENNYEGMASALRNITESGVIAVGVGMNVSNPASASSGVFPALRNAAVTMQIGTAWNETAPWSEMVADQWKITNEYVPQLEAVTPNSGCYQNEANFRQLNWKDTFFGSNYSPLLTVKNKWDPKSFFYALKAVGSDAWTVADSGRMCRA</sequence>
<keyword evidence="6" id="KW-1185">Reference proteome</keyword>
<keyword evidence="2" id="KW-0560">Oxidoreductase</keyword>
<evidence type="ECO:0000259" key="4">
    <source>
        <dbReference type="PROSITE" id="PS51387"/>
    </source>
</evidence>
<dbReference type="Gene3D" id="3.30.465.10">
    <property type="match status" value="2"/>
</dbReference>
<dbReference type="InterPro" id="IPR036318">
    <property type="entry name" value="FAD-bd_PCMH-like_sf"/>
</dbReference>
<dbReference type="PANTHER" id="PTHR13878">
    <property type="entry name" value="GULONOLACTONE OXIDASE"/>
    <property type="match status" value="1"/>
</dbReference>
<keyword evidence="3" id="KW-0732">Signal</keyword>